<sequence>MSLYFADRVKEQKADDRGSDKNIVFTKPWIINFPIQNQNPDEMHNEEAAAETSFKTSYKMASTSWNIWLKNDFTAIIIRDACYHKWKGDCFISYTLYYDNEMRFEYFSSTRIQMDEIFTEYGYGKFQTPEGYMTRFIGGMNKKKFSKCVIFVELHLPTKYFLQPSLKTSYGAELSDKLPDDYETDFRFEFLKNRYVF</sequence>
<proteinExistence type="predicted"/>
<dbReference type="Proteomes" id="UP000887579">
    <property type="component" value="Unplaced"/>
</dbReference>
<evidence type="ECO:0000313" key="2">
    <source>
        <dbReference type="WBParaSite" id="ES5_v2.g26543.t1"/>
    </source>
</evidence>
<name>A0AC34G9W2_9BILA</name>
<protein>
    <submittedName>
        <fullName evidence="2">Uncharacterized protein</fullName>
    </submittedName>
</protein>
<reference evidence="2" key="1">
    <citation type="submission" date="2022-11" db="UniProtKB">
        <authorList>
            <consortium name="WormBaseParasite"/>
        </authorList>
    </citation>
    <scope>IDENTIFICATION</scope>
</reference>
<dbReference type="WBParaSite" id="ES5_v2.g26543.t1">
    <property type="protein sequence ID" value="ES5_v2.g26543.t1"/>
    <property type="gene ID" value="ES5_v2.g26543"/>
</dbReference>
<evidence type="ECO:0000313" key="1">
    <source>
        <dbReference type="Proteomes" id="UP000887579"/>
    </source>
</evidence>
<accession>A0AC34G9W2</accession>
<organism evidence="1 2">
    <name type="scientific">Panagrolaimus sp. ES5</name>
    <dbReference type="NCBI Taxonomy" id="591445"/>
    <lineage>
        <taxon>Eukaryota</taxon>
        <taxon>Metazoa</taxon>
        <taxon>Ecdysozoa</taxon>
        <taxon>Nematoda</taxon>
        <taxon>Chromadorea</taxon>
        <taxon>Rhabditida</taxon>
        <taxon>Tylenchina</taxon>
        <taxon>Panagrolaimomorpha</taxon>
        <taxon>Panagrolaimoidea</taxon>
        <taxon>Panagrolaimidae</taxon>
        <taxon>Panagrolaimus</taxon>
    </lineage>
</organism>